<dbReference type="eggNOG" id="COG1216">
    <property type="taxonomic scope" value="Bacteria"/>
</dbReference>
<feature type="domain" description="Glycosyltransferase 2-like" evidence="1">
    <location>
        <begin position="4"/>
        <end position="117"/>
    </location>
</feature>
<dbReference type="GO" id="GO:0016740">
    <property type="term" value="F:transferase activity"/>
    <property type="evidence" value="ECO:0007669"/>
    <property type="project" value="UniProtKB-KW"/>
</dbReference>
<dbReference type="InterPro" id="IPR050834">
    <property type="entry name" value="Glycosyltransf_2"/>
</dbReference>
<evidence type="ECO:0000259" key="1">
    <source>
        <dbReference type="Pfam" id="PF00535"/>
    </source>
</evidence>
<dbReference type="FunCoup" id="A0A1I2G077">
    <property type="interactions" value="128"/>
</dbReference>
<keyword evidence="2" id="KW-0808">Transferase</keyword>
<sequence length="336" mass="39460">MLVSIIIPNYNKAPFIEATIKSVQSQTYPDWEAIVVDDGSTDGSTEIIQTLASQDPRIRFFQRTKAPKGGSVCRNIGIGKALGEYIMFFDSDDLMSPNCLKVRIDSIKQFPDIHFGIFPVGTFHHHIGDNKNVWNTKNGNHLIKFLRHDLPWNIMSPLWKTEFIKKHLKGFDESFPRLQDVEFHTRALMVPNVKYQIFNKTSPECYYRIDPNRSRKNYFQMLETMWPGVKMYIQKFIPLLDDKKYLKQLRGTFFAFLTQLNYFRATKKITPKQYQLFLTVINDFMNETTSLFPTKIIKLTNIYNIFYQKGAWKIKGFNFAFKQLIIQHNSYSFFSS</sequence>
<accession>A0A1I2G077</accession>
<proteinExistence type="predicted"/>
<dbReference type="EMBL" id="FONA01000044">
    <property type="protein sequence ID" value="SFF10982.1"/>
    <property type="molecule type" value="Genomic_DNA"/>
</dbReference>
<dbReference type="Pfam" id="PF00535">
    <property type="entry name" value="Glycos_transf_2"/>
    <property type="match status" value="1"/>
</dbReference>
<dbReference type="Proteomes" id="UP000181976">
    <property type="component" value="Unassembled WGS sequence"/>
</dbReference>
<organism evidence="2 3">
    <name type="scientific">Thermophagus xiamenensis</name>
    <dbReference type="NCBI Taxonomy" id="385682"/>
    <lineage>
        <taxon>Bacteria</taxon>
        <taxon>Pseudomonadati</taxon>
        <taxon>Bacteroidota</taxon>
        <taxon>Bacteroidia</taxon>
        <taxon>Marinilabiliales</taxon>
        <taxon>Marinilabiliaceae</taxon>
        <taxon>Thermophagus</taxon>
    </lineage>
</organism>
<dbReference type="PANTHER" id="PTHR43685">
    <property type="entry name" value="GLYCOSYLTRANSFERASE"/>
    <property type="match status" value="1"/>
</dbReference>
<name>A0A1I2G077_9BACT</name>
<dbReference type="InterPro" id="IPR001173">
    <property type="entry name" value="Glyco_trans_2-like"/>
</dbReference>
<evidence type="ECO:0000313" key="2">
    <source>
        <dbReference type="EMBL" id="SFF10982.1"/>
    </source>
</evidence>
<dbReference type="InterPro" id="IPR029044">
    <property type="entry name" value="Nucleotide-diphossugar_trans"/>
</dbReference>
<dbReference type="InParanoid" id="A0A1I2G077"/>
<dbReference type="AlphaFoldDB" id="A0A1I2G077"/>
<gene>
    <name evidence="2" type="ORF">SAMN05444380_1442</name>
</gene>
<dbReference type="STRING" id="385682.SAMN05444380_1442"/>
<protein>
    <submittedName>
        <fullName evidence="2">Glycosyltransferase involved in cell wall bisynthesis</fullName>
    </submittedName>
</protein>
<keyword evidence="3" id="KW-1185">Reference proteome</keyword>
<dbReference type="OrthoDB" id="6307329at2"/>
<evidence type="ECO:0000313" key="3">
    <source>
        <dbReference type="Proteomes" id="UP000181976"/>
    </source>
</evidence>
<dbReference type="SUPFAM" id="SSF53448">
    <property type="entry name" value="Nucleotide-diphospho-sugar transferases"/>
    <property type="match status" value="1"/>
</dbReference>
<dbReference type="CDD" id="cd00761">
    <property type="entry name" value="Glyco_tranf_GTA_type"/>
    <property type="match status" value="1"/>
</dbReference>
<dbReference type="RefSeq" id="WP_010528640.1">
    <property type="nucleotide sequence ID" value="NZ_AFSL01000091.1"/>
</dbReference>
<reference evidence="2 3" key="1">
    <citation type="submission" date="2016-10" db="EMBL/GenBank/DDBJ databases">
        <authorList>
            <person name="de Groot N.N."/>
        </authorList>
    </citation>
    <scope>NUCLEOTIDE SEQUENCE [LARGE SCALE GENOMIC DNA]</scope>
    <source>
        <strain evidence="2 3">DSM 19012</strain>
    </source>
</reference>
<dbReference type="PANTHER" id="PTHR43685:SF2">
    <property type="entry name" value="GLYCOSYLTRANSFERASE 2-LIKE DOMAIN-CONTAINING PROTEIN"/>
    <property type="match status" value="1"/>
</dbReference>
<dbReference type="Gene3D" id="3.90.550.10">
    <property type="entry name" value="Spore Coat Polysaccharide Biosynthesis Protein SpsA, Chain A"/>
    <property type="match status" value="1"/>
</dbReference>